<evidence type="ECO:0000256" key="15">
    <source>
        <dbReference type="PIRSR" id="PIRSR000350-4"/>
    </source>
</evidence>
<dbReference type="InterPro" id="IPR016156">
    <property type="entry name" value="FAD/NAD-linked_Rdtase_dimer_sf"/>
</dbReference>
<keyword evidence="10" id="KW-1015">Disulfide bond</keyword>
<keyword evidence="6 16" id="KW-0285">Flavoprotein</keyword>
<dbReference type="SUPFAM" id="SSF51905">
    <property type="entry name" value="FAD/NAD(P)-binding domain"/>
    <property type="match status" value="1"/>
</dbReference>
<dbReference type="PANTHER" id="PTHR22912">
    <property type="entry name" value="DISULFIDE OXIDOREDUCTASE"/>
    <property type="match status" value="1"/>
</dbReference>
<dbReference type="InterPro" id="IPR004099">
    <property type="entry name" value="Pyr_nucl-diS_OxRdtase_dimer"/>
</dbReference>
<dbReference type="PIRSF" id="PIRSF000350">
    <property type="entry name" value="Mercury_reductase_MerA"/>
    <property type="match status" value="1"/>
</dbReference>
<accession>A0A1S7B9C6</accession>
<dbReference type="OrthoDB" id="9800167at2"/>
<evidence type="ECO:0000256" key="16">
    <source>
        <dbReference type="RuleBase" id="RU003692"/>
    </source>
</evidence>
<dbReference type="InterPro" id="IPR001100">
    <property type="entry name" value="Pyr_nuc-diS_OxRdtase"/>
</dbReference>
<feature type="disulfide bond" description="Redox-active" evidence="15">
    <location>
        <begin position="43"/>
        <end position="48"/>
    </location>
</feature>
<feature type="binding site" evidence="14">
    <location>
        <position position="198"/>
    </location>
    <ligand>
        <name>NAD(+)</name>
        <dbReference type="ChEBI" id="CHEBI:57540"/>
    </ligand>
</feature>
<comment type="cofactor">
    <cofactor evidence="14 16">
        <name>FAD</name>
        <dbReference type="ChEBI" id="CHEBI:57692"/>
    </cofactor>
    <text evidence="14 16">Binds 1 FAD per subunit.</text>
</comment>
<keyword evidence="7 14" id="KW-0274">FAD</keyword>
<dbReference type="Pfam" id="PF02852">
    <property type="entry name" value="Pyr_redox_dim"/>
    <property type="match status" value="1"/>
</dbReference>
<feature type="binding site" evidence="14">
    <location>
        <position position="52"/>
    </location>
    <ligand>
        <name>FAD</name>
        <dbReference type="ChEBI" id="CHEBI:57692"/>
    </ligand>
</feature>
<protein>
    <recommendedName>
        <fullName evidence="4 16">Dihydrolipoyl dehydrogenase</fullName>
        <ecNumber evidence="3 16">1.8.1.4</ecNumber>
    </recommendedName>
</protein>
<dbReference type="Pfam" id="PF07992">
    <property type="entry name" value="Pyr_redox_2"/>
    <property type="match status" value="1"/>
</dbReference>
<reference evidence="17 18" key="1">
    <citation type="submission" date="2018-11" db="EMBL/GenBank/DDBJ databases">
        <title>Sequencing the genomes of 1000 actinobacteria strains.</title>
        <authorList>
            <person name="Klenk H.-P."/>
        </authorList>
    </citation>
    <scope>NUCLEOTIDE SEQUENCE [LARGE SCALE GENOMIC DNA]</scope>
    <source>
        <strain evidence="17 18">DSM 14012</strain>
    </source>
</reference>
<dbReference type="EC" id="1.8.1.4" evidence="3 16"/>
<keyword evidence="9 14" id="KW-0520">NAD</keyword>
<dbReference type="InterPro" id="IPR050151">
    <property type="entry name" value="Class-I_Pyr_Nuc-Dis_Oxidored"/>
</dbReference>
<dbReference type="InterPro" id="IPR036188">
    <property type="entry name" value="FAD/NAD-bd_sf"/>
</dbReference>
<evidence type="ECO:0000256" key="14">
    <source>
        <dbReference type="PIRSR" id="PIRSR000350-3"/>
    </source>
</evidence>
<dbReference type="STRING" id="150123.BWO91_09825"/>
<feature type="binding site" evidence="14">
    <location>
        <begin position="139"/>
        <end position="141"/>
    </location>
    <ligand>
        <name>FAD</name>
        <dbReference type="ChEBI" id="CHEBI:57692"/>
    </ligand>
</feature>
<evidence type="ECO:0000313" key="17">
    <source>
        <dbReference type="EMBL" id="ROR81778.1"/>
    </source>
</evidence>
<dbReference type="Gene3D" id="3.30.390.30">
    <property type="match status" value="1"/>
</dbReference>
<dbReference type="SUPFAM" id="SSF55424">
    <property type="entry name" value="FAD/NAD-linked reductases, dimerisation (C-terminal) domain"/>
    <property type="match status" value="1"/>
</dbReference>
<evidence type="ECO:0000256" key="2">
    <source>
        <dbReference type="ARBA" id="ARBA00007532"/>
    </source>
</evidence>
<dbReference type="PROSITE" id="PS00076">
    <property type="entry name" value="PYRIDINE_REDOX_1"/>
    <property type="match status" value="1"/>
</dbReference>
<dbReference type="Proteomes" id="UP000266915">
    <property type="component" value="Unassembled WGS sequence"/>
</dbReference>
<dbReference type="PRINTS" id="PR00411">
    <property type="entry name" value="PNDRDTASEI"/>
</dbReference>
<evidence type="ECO:0000256" key="9">
    <source>
        <dbReference type="ARBA" id="ARBA00023027"/>
    </source>
</evidence>
<feature type="binding site" evidence="14">
    <location>
        <position position="302"/>
    </location>
    <ligand>
        <name>FAD</name>
        <dbReference type="ChEBI" id="CHEBI:57692"/>
    </ligand>
</feature>
<keyword evidence="11 16" id="KW-0676">Redox-active center</keyword>
<proteinExistence type="inferred from homology"/>
<dbReference type="GO" id="GO:0050660">
    <property type="term" value="F:flavin adenine dinucleotide binding"/>
    <property type="evidence" value="ECO:0007669"/>
    <property type="project" value="InterPro"/>
</dbReference>
<feature type="binding site" evidence="14">
    <location>
        <position position="115"/>
    </location>
    <ligand>
        <name>FAD</name>
        <dbReference type="ChEBI" id="CHEBI:57692"/>
    </ligand>
</feature>
<dbReference type="NCBIfam" id="TIGR01350">
    <property type="entry name" value="lipoamide_DH"/>
    <property type="match status" value="1"/>
</dbReference>
<dbReference type="InterPro" id="IPR023753">
    <property type="entry name" value="FAD/NAD-binding_dom"/>
</dbReference>
<feature type="active site" description="Proton acceptor" evidence="13">
    <location>
        <position position="435"/>
    </location>
</feature>
<comment type="similarity">
    <text evidence="2 16">Belongs to the class-I pyridine nucleotide-disulfide oxidoreductase family.</text>
</comment>
<evidence type="ECO:0000256" key="6">
    <source>
        <dbReference type="ARBA" id="ARBA00022630"/>
    </source>
</evidence>
<feature type="binding site" evidence="14">
    <location>
        <begin position="175"/>
        <end position="182"/>
    </location>
    <ligand>
        <name>NAD(+)</name>
        <dbReference type="ChEBI" id="CHEBI:57540"/>
    </ligand>
</feature>
<evidence type="ECO:0000256" key="12">
    <source>
        <dbReference type="ARBA" id="ARBA00049187"/>
    </source>
</evidence>
<dbReference type="RefSeq" id="WP_064293772.1">
    <property type="nucleotide sequence ID" value="NZ_CP019402.1"/>
</dbReference>
<evidence type="ECO:0000256" key="7">
    <source>
        <dbReference type="ARBA" id="ARBA00022827"/>
    </source>
</evidence>
<organism evidence="17 18">
    <name type="scientific">Plantibacter flavus</name>
    <dbReference type="NCBI Taxonomy" id="150123"/>
    <lineage>
        <taxon>Bacteria</taxon>
        <taxon>Bacillati</taxon>
        <taxon>Actinomycetota</taxon>
        <taxon>Actinomycetes</taxon>
        <taxon>Micrococcales</taxon>
        <taxon>Microbacteriaceae</taxon>
        <taxon>Plantibacter</taxon>
    </lineage>
</organism>
<name>A0A1S7B9C6_9MICO</name>
<dbReference type="PRINTS" id="PR00368">
    <property type="entry name" value="FADPNR"/>
</dbReference>
<dbReference type="InterPro" id="IPR012999">
    <property type="entry name" value="Pyr_OxRdtase_I_AS"/>
</dbReference>
<evidence type="ECO:0000256" key="10">
    <source>
        <dbReference type="ARBA" id="ARBA00023157"/>
    </source>
</evidence>
<keyword evidence="18" id="KW-1185">Reference proteome</keyword>
<evidence type="ECO:0000256" key="4">
    <source>
        <dbReference type="ARBA" id="ARBA00016961"/>
    </source>
</evidence>
<dbReference type="AlphaFoldDB" id="A0A1S7B9C6"/>
<evidence type="ECO:0000256" key="8">
    <source>
        <dbReference type="ARBA" id="ARBA00023002"/>
    </source>
</evidence>
<evidence type="ECO:0000256" key="5">
    <source>
        <dbReference type="ARBA" id="ARBA00022490"/>
    </source>
</evidence>
<dbReference type="GO" id="GO:0006103">
    <property type="term" value="P:2-oxoglutarate metabolic process"/>
    <property type="evidence" value="ECO:0007669"/>
    <property type="project" value="TreeGrafter"/>
</dbReference>
<feature type="binding site" evidence="14">
    <location>
        <position position="262"/>
    </location>
    <ligand>
        <name>NAD(+)</name>
        <dbReference type="ChEBI" id="CHEBI:57540"/>
    </ligand>
</feature>
<dbReference type="FunFam" id="3.30.390.30:FF:000001">
    <property type="entry name" value="Dihydrolipoyl dehydrogenase"/>
    <property type="match status" value="1"/>
</dbReference>
<evidence type="ECO:0000256" key="3">
    <source>
        <dbReference type="ARBA" id="ARBA00012608"/>
    </source>
</evidence>
<sequence>MSEQNFDLVVLGGGSGGYAAALRASQLGLTVGMIEKDKVGGTCLHRGCIPTKALLHSAEVADASRESEKYGVKSTFEGIDIEGVTKYREGIVAKKYKGLQGLVKARGITTIEGEGRLVSPTSVQVGDDLITGKNVILATGSYSRSLPGLEIGGRVITSEQALQLDFVPKKVAVLGGGVIGVEFASVWKSFGTEVTIIEALPHLVPNEDESISKALERAFRKRGIEYSLGVRFQGVTQDDSGVHITLEDGKTIDAELLLVAVGRGPSTAGLGFEEVGVTIDRGFVITNDRLETNIPGLYAVGDIVPGLQLAHRGFQQGIFVAEEIAGLKPVIIEDVNIPKVTYSDPEIASVGLSEAKAAEQYGADNITSYDFNLAGNGKSEIIGTSGNVKVIRVNDGPVIGVHMIGARVGELIAEGQLAVNWEAYPEDIAPLIHAHPTQNEALGEAFLALAGKPLHAL</sequence>
<keyword evidence="14" id="KW-0547">Nucleotide-binding</keyword>
<dbReference type="GO" id="GO:0005737">
    <property type="term" value="C:cytoplasm"/>
    <property type="evidence" value="ECO:0007669"/>
    <property type="project" value="UniProtKB-SubCell"/>
</dbReference>
<dbReference type="InterPro" id="IPR006258">
    <property type="entry name" value="Lipoamide_DH"/>
</dbReference>
<keyword evidence="8 16" id="KW-0560">Oxidoreductase</keyword>
<gene>
    <name evidence="17" type="ORF">EDD42_1850</name>
</gene>
<dbReference type="Gene3D" id="3.50.50.60">
    <property type="entry name" value="FAD/NAD(P)-binding domain"/>
    <property type="match status" value="2"/>
</dbReference>
<comment type="miscellaneous">
    <text evidence="16">The active site is a redox-active disulfide bond.</text>
</comment>
<evidence type="ECO:0000256" key="11">
    <source>
        <dbReference type="ARBA" id="ARBA00023284"/>
    </source>
</evidence>
<comment type="catalytic activity">
    <reaction evidence="12 16">
        <text>N(6)-[(R)-dihydrolipoyl]-L-lysyl-[protein] + NAD(+) = N(6)-[(R)-lipoyl]-L-lysyl-[protein] + NADH + H(+)</text>
        <dbReference type="Rhea" id="RHEA:15045"/>
        <dbReference type="Rhea" id="RHEA-COMP:10474"/>
        <dbReference type="Rhea" id="RHEA-COMP:10475"/>
        <dbReference type="ChEBI" id="CHEBI:15378"/>
        <dbReference type="ChEBI" id="CHEBI:57540"/>
        <dbReference type="ChEBI" id="CHEBI:57945"/>
        <dbReference type="ChEBI" id="CHEBI:83099"/>
        <dbReference type="ChEBI" id="CHEBI:83100"/>
        <dbReference type="EC" id="1.8.1.4"/>
    </reaction>
</comment>
<evidence type="ECO:0000256" key="1">
    <source>
        <dbReference type="ARBA" id="ARBA00004496"/>
    </source>
</evidence>
<dbReference type="PANTHER" id="PTHR22912:SF217">
    <property type="entry name" value="DIHYDROLIPOYL DEHYDROGENASE"/>
    <property type="match status" value="1"/>
</dbReference>
<comment type="caution">
    <text evidence="17">The sequence shown here is derived from an EMBL/GenBank/DDBJ whole genome shotgun (WGS) entry which is preliminary data.</text>
</comment>
<dbReference type="GO" id="GO:0004148">
    <property type="term" value="F:dihydrolipoyl dehydrogenase (NADH) activity"/>
    <property type="evidence" value="ECO:0007669"/>
    <property type="project" value="UniProtKB-EC"/>
</dbReference>
<dbReference type="EMBL" id="RKHL01000001">
    <property type="protein sequence ID" value="ROR81778.1"/>
    <property type="molecule type" value="Genomic_DNA"/>
</dbReference>
<evidence type="ECO:0000256" key="13">
    <source>
        <dbReference type="PIRSR" id="PIRSR000350-2"/>
    </source>
</evidence>
<evidence type="ECO:0000313" key="18">
    <source>
        <dbReference type="Proteomes" id="UP000266915"/>
    </source>
</evidence>
<comment type="subcellular location">
    <subcellularLocation>
        <location evidence="1">Cytoplasm</location>
    </subcellularLocation>
</comment>
<keyword evidence="5" id="KW-0963">Cytoplasm</keyword>